<dbReference type="PROSITE" id="PS51683">
    <property type="entry name" value="SAM_OMT_II"/>
    <property type="match status" value="1"/>
</dbReference>
<sequence length="425" mass="47219">MLTSSSSPEEILALVKLINQSLCSLTSGDTFASNISRCELVSAAERLVLAARSPEENLFAIAQQVITPYTFKRHRNGMVLTWHVQPAQNAALRCAIALGIPSLLPLDGSPLSTDELGLSTGAEKNLLKRLLQACASTSLIAQTSEQHYAHSAISRALISSANRDLITLMYDYNGRAIFALPEFLKSRQWQDPGTYEHCAFMFGSRTELPMWEYRDQNEDCRKVFDSGMRSEIVASLSTEKSSGPFAFGEELGHEAIEDGVTIIDLGGGRGQALEQIRADHPELKGRFVLLDLKPVIDRAIEIGLPSWIEPVVGSFFESLPIRGAQMYFIRRTLHNWGDEPCRIILRNVAAAMTPGFSRLIITDMVVDNVGAAREMAWEDLNMMTIGGIERTERQWRDLLGDCGFKIHKIWRNSAVEHAVIDARVK</sequence>
<gene>
    <name evidence="6" type="ORF">P153DRAFT_391575</name>
</gene>
<dbReference type="InterPro" id="IPR016461">
    <property type="entry name" value="COMT-like"/>
</dbReference>
<name>A0A6A5ZWT6_9PLEO</name>
<dbReference type="RefSeq" id="XP_033517879.1">
    <property type="nucleotide sequence ID" value="XM_033671081.1"/>
</dbReference>
<reference evidence="6" key="1">
    <citation type="journal article" date="2020" name="Stud. Mycol.">
        <title>101 Dothideomycetes genomes: a test case for predicting lifestyles and emergence of pathogens.</title>
        <authorList>
            <person name="Haridas S."/>
            <person name="Albert R."/>
            <person name="Binder M."/>
            <person name="Bloem J."/>
            <person name="Labutti K."/>
            <person name="Salamov A."/>
            <person name="Andreopoulos B."/>
            <person name="Baker S."/>
            <person name="Barry K."/>
            <person name="Bills G."/>
            <person name="Bluhm B."/>
            <person name="Cannon C."/>
            <person name="Castanera R."/>
            <person name="Culley D."/>
            <person name="Daum C."/>
            <person name="Ezra D."/>
            <person name="Gonzalez J."/>
            <person name="Henrissat B."/>
            <person name="Kuo A."/>
            <person name="Liang C."/>
            <person name="Lipzen A."/>
            <person name="Lutzoni F."/>
            <person name="Magnuson J."/>
            <person name="Mondo S."/>
            <person name="Nolan M."/>
            <person name="Ohm R."/>
            <person name="Pangilinan J."/>
            <person name="Park H.-J."/>
            <person name="Ramirez L."/>
            <person name="Alfaro M."/>
            <person name="Sun H."/>
            <person name="Tritt A."/>
            <person name="Yoshinaga Y."/>
            <person name="Zwiers L.-H."/>
            <person name="Turgeon B."/>
            <person name="Goodwin S."/>
            <person name="Spatafora J."/>
            <person name="Crous P."/>
            <person name="Grigoriev I."/>
        </authorList>
    </citation>
    <scope>NUCLEOTIDE SEQUENCE</scope>
    <source>
        <strain evidence="6">CBS 119687</strain>
    </source>
</reference>
<keyword evidence="1 6" id="KW-0489">Methyltransferase</keyword>
<dbReference type="Gene3D" id="1.10.10.10">
    <property type="entry name" value="Winged helix-like DNA-binding domain superfamily/Winged helix DNA-binding domain"/>
    <property type="match status" value="1"/>
</dbReference>
<organism evidence="6 7">
    <name type="scientific">Dothidotthia symphoricarpi CBS 119687</name>
    <dbReference type="NCBI Taxonomy" id="1392245"/>
    <lineage>
        <taxon>Eukaryota</taxon>
        <taxon>Fungi</taxon>
        <taxon>Dikarya</taxon>
        <taxon>Ascomycota</taxon>
        <taxon>Pezizomycotina</taxon>
        <taxon>Dothideomycetes</taxon>
        <taxon>Pleosporomycetidae</taxon>
        <taxon>Pleosporales</taxon>
        <taxon>Dothidotthiaceae</taxon>
        <taxon>Dothidotthia</taxon>
    </lineage>
</organism>
<evidence type="ECO:0000259" key="4">
    <source>
        <dbReference type="Pfam" id="PF00891"/>
    </source>
</evidence>
<dbReference type="SUPFAM" id="SSF53335">
    <property type="entry name" value="S-adenosyl-L-methionine-dependent methyltransferases"/>
    <property type="match status" value="1"/>
</dbReference>
<evidence type="ECO:0000256" key="3">
    <source>
        <dbReference type="ARBA" id="ARBA00022691"/>
    </source>
</evidence>
<evidence type="ECO:0000313" key="7">
    <source>
        <dbReference type="Proteomes" id="UP000799771"/>
    </source>
</evidence>
<dbReference type="Proteomes" id="UP000799771">
    <property type="component" value="Unassembled WGS sequence"/>
</dbReference>
<dbReference type="SUPFAM" id="SSF46785">
    <property type="entry name" value="Winged helix' DNA-binding domain"/>
    <property type="match status" value="1"/>
</dbReference>
<dbReference type="PANTHER" id="PTHR43712:SF1">
    <property type="entry name" value="HYPOTHETICAL O-METHYLTRANSFERASE (EUROFUNG)-RELATED"/>
    <property type="match status" value="1"/>
</dbReference>
<dbReference type="InterPro" id="IPR029063">
    <property type="entry name" value="SAM-dependent_MTases_sf"/>
</dbReference>
<dbReference type="AlphaFoldDB" id="A0A6A5ZWT6"/>
<dbReference type="GeneID" id="54411513"/>
<dbReference type="Gene3D" id="3.40.50.150">
    <property type="entry name" value="Vaccinia Virus protein VP39"/>
    <property type="match status" value="1"/>
</dbReference>
<dbReference type="InterPro" id="IPR036390">
    <property type="entry name" value="WH_DNA-bd_sf"/>
</dbReference>
<evidence type="ECO:0000313" key="6">
    <source>
        <dbReference type="EMBL" id="KAF2123485.1"/>
    </source>
</evidence>
<evidence type="ECO:0000256" key="1">
    <source>
        <dbReference type="ARBA" id="ARBA00022603"/>
    </source>
</evidence>
<proteinExistence type="predicted"/>
<evidence type="ECO:0000259" key="5">
    <source>
        <dbReference type="Pfam" id="PF08100"/>
    </source>
</evidence>
<dbReference type="OrthoDB" id="2410195at2759"/>
<dbReference type="InterPro" id="IPR001077">
    <property type="entry name" value="COMT_C"/>
</dbReference>
<keyword evidence="7" id="KW-1185">Reference proteome</keyword>
<dbReference type="EMBL" id="ML977527">
    <property type="protein sequence ID" value="KAF2123485.1"/>
    <property type="molecule type" value="Genomic_DNA"/>
</dbReference>
<protein>
    <submittedName>
        <fullName evidence="6">S-adenosyl-L-methionine-dependent methyltransferase</fullName>
    </submittedName>
</protein>
<dbReference type="GO" id="GO:0032259">
    <property type="term" value="P:methylation"/>
    <property type="evidence" value="ECO:0007669"/>
    <property type="project" value="UniProtKB-KW"/>
</dbReference>
<dbReference type="InterPro" id="IPR036388">
    <property type="entry name" value="WH-like_DNA-bd_sf"/>
</dbReference>
<evidence type="ECO:0000256" key="2">
    <source>
        <dbReference type="ARBA" id="ARBA00022679"/>
    </source>
</evidence>
<dbReference type="GO" id="GO:0046983">
    <property type="term" value="F:protein dimerization activity"/>
    <property type="evidence" value="ECO:0007669"/>
    <property type="project" value="InterPro"/>
</dbReference>
<dbReference type="GO" id="GO:0008171">
    <property type="term" value="F:O-methyltransferase activity"/>
    <property type="evidence" value="ECO:0007669"/>
    <property type="project" value="InterPro"/>
</dbReference>
<keyword evidence="3" id="KW-0949">S-adenosyl-L-methionine</keyword>
<keyword evidence="2 6" id="KW-0808">Transferase</keyword>
<feature type="domain" description="O-methyltransferase dimerisation" evidence="5">
    <location>
        <begin position="90"/>
        <end position="159"/>
    </location>
</feature>
<dbReference type="PANTHER" id="PTHR43712">
    <property type="entry name" value="PUTATIVE (AFU_ORTHOLOGUE AFUA_4G14580)-RELATED"/>
    <property type="match status" value="1"/>
</dbReference>
<dbReference type="Pfam" id="PF00891">
    <property type="entry name" value="Methyltransf_2"/>
    <property type="match status" value="1"/>
</dbReference>
<accession>A0A6A5ZWT6</accession>
<feature type="domain" description="O-methyltransferase C-terminal" evidence="4">
    <location>
        <begin position="208"/>
        <end position="405"/>
    </location>
</feature>
<dbReference type="InterPro" id="IPR012967">
    <property type="entry name" value="COMT_dimerisation"/>
</dbReference>
<dbReference type="Pfam" id="PF08100">
    <property type="entry name" value="Dimerisation"/>
    <property type="match status" value="1"/>
</dbReference>